<gene>
    <name evidence="2" type="ORF">SNAT2548_LOCUS10339</name>
</gene>
<comment type="caution">
    <text evidence="2">The sequence shown here is derived from an EMBL/GenBank/DDBJ whole genome shotgun (WGS) entry which is preliminary data.</text>
</comment>
<organism evidence="2 3">
    <name type="scientific">Symbiodinium natans</name>
    <dbReference type="NCBI Taxonomy" id="878477"/>
    <lineage>
        <taxon>Eukaryota</taxon>
        <taxon>Sar</taxon>
        <taxon>Alveolata</taxon>
        <taxon>Dinophyceae</taxon>
        <taxon>Suessiales</taxon>
        <taxon>Symbiodiniaceae</taxon>
        <taxon>Symbiodinium</taxon>
    </lineage>
</organism>
<accession>A0A812L3F4</accession>
<feature type="transmembrane region" description="Helical" evidence="1">
    <location>
        <begin position="207"/>
        <end position="232"/>
    </location>
</feature>
<keyword evidence="3" id="KW-1185">Reference proteome</keyword>
<keyword evidence="1" id="KW-0812">Transmembrane</keyword>
<protein>
    <submittedName>
        <fullName evidence="2">Uncharacterized protein</fullName>
    </submittedName>
</protein>
<proteinExistence type="predicted"/>
<evidence type="ECO:0000313" key="2">
    <source>
        <dbReference type="EMBL" id="CAE7237521.1"/>
    </source>
</evidence>
<dbReference type="EMBL" id="CAJNDS010000851">
    <property type="protein sequence ID" value="CAE7237521.1"/>
    <property type="molecule type" value="Genomic_DNA"/>
</dbReference>
<keyword evidence="1" id="KW-0472">Membrane</keyword>
<dbReference type="Proteomes" id="UP000604046">
    <property type="component" value="Unassembled WGS sequence"/>
</dbReference>
<sequence length="287" mass="31018">MLLHTSTTDSIPKSPLPERASVCRCAHAHGAPLRALTGKQLGAVNVELPWLDPEQKLRSCRSSVLPVQPSESGHRNSQPCCPDLSSIATSPFHVDLQSMPAHGSMIMVATENTPIHTRLWCVFEAHMAQGHRIPITLVGCPASLAADCSAVVRRIEAEASFAVQADNFVAGAPPDACDSCCPSLKGRREAAWAAQEEKWRRSTPEQLCAQLVAFCAMMICMSGVVIGVLVWAATCAKVSVHQGQRQSHDDMGETPASCEDFILIVPQLRRLAQGVFARVSIEFNECI</sequence>
<keyword evidence="1" id="KW-1133">Transmembrane helix</keyword>
<evidence type="ECO:0000256" key="1">
    <source>
        <dbReference type="SAM" id="Phobius"/>
    </source>
</evidence>
<evidence type="ECO:0000313" key="3">
    <source>
        <dbReference type="Proteomes" id="UP000604046"/>
    </source>
</evidence>
<name>A0A812L3F4_9DINO</name>
<dbReference type="AlphaFoldDB" id="A0A812L3F4"/>
<reference evidence="2" key="1">
    <citation type="submission" date="2021-02" db="EMBL/GenBank/DDBJ databases">
        <authorList>
            <person name="Dougan E. K."/>
            <person name="Rhodes N."/>
            <person name="Thang M."/>
            <person name="Chan C."/>
        </authorList>
    </citation>
    <scope>NUCLEOTIDE SEQUENCE</scope>
</reference>